<dbReference type="RefSeq" id="WP_064921708.1">
    <property type="nucleotide sequence ID" value="NZ_LZJK01000075.1"/>
</dbReference>
<dbReference type="Gene3D" id="1.25.40.20">
    <property type="entry name" value="Ankyrin repeat-containing domain"/>
    <property type="match status" value="1"/>
</dbReference>
<dbReference type="InterPro" id="IPR036770">
    <property type="entry name" value="Ankyrin_rpt-contain_sf"/>
</dbReference>
<accession>A0A1A2NTR1</accession>
<name>A0A1A2NTR1_MYCSD</name>
<dbReference type="InterPro" id="IPR002110">
    <property type="entry name" value="Ankyrin_rpt"/>
</dbReference>
<dbReference type="AlphaFoldDB" id="A0A1A2NTR1"/>
<reference evidence="3" key="1">
    <citation type="submission" date="2016-06" db="EMBL/GenBank/DDBJ databases">
        <authorList>
            <person name="Sutton G."/>
            <person name="Brinkac L."/>
            <person name="Sanka R."/>
            <person name="Adams M."/>
            <person name="Lau E."/>
            <person name="Sam S."/>
            <person name="Sreng N."/>
            <person name="Him V."/>
            <person name="Kerleguer A."/>
            <person name="Cheng S."/>
        </authorList>
    </citation>
    <scope>NUCLEOTIDE SEQUENCE [LARGE SCALE GENOMIC DNA]</scope>
    <source>
        <strain evidence="3">E1876</strain>
    </source>
</reference>
<feature type="repeat" description="ANK" evidence="1">
    <location>
        <begin position="61"/>
        <end position="94"/>
    </location>
</feature>
<gene>
    <name evidence="2" type="ORF">A5710_08010</name>
</gene>
<dbReference type="SUPFAM" id="SSF48403">
    <property type="entry name" value="Ankyrin repeat"/>
    <property type="match status" value="1"/>
</dbReference>
<dbReference type="OrthoDB" id="1551450at2"/>
<keyword evidence="1" id="KW-0040">ANK repeat</keyword>
<evidence type="ECO:0000256" key="1">
    <source>
        <dbReference type="PROSITE-ProRule" id="PRU00023"/>
    </source>
</evidence>
<evidence type="ECO:0000313" key="2">
    <source>
        <dbReference type="EMBL" id="OBI25945.1"/>
    </source>
</evidence>
<organism evidence="2 3">
    <name type="scientific">Mycolicibacter sinensis (strain JDM601)</name>
    <name type="common">Mycobacterium sinense</name>
    <dbReference type="NCBI Taxonomy" id="875328"/>
    <lineage>
        <taxon>Bacteria</taxon>
        <taxon>Bacillati</taxon>
        <taxon>Actinomycetota</taxon>
        <taxon>Actinomycetes</taxon>
        <taxon>Mycobacteriales</taxon>
        <taxon>Mycobacteriaceae</taxon>
        <taxon>Mycolicibacter</taxon>
    </lineage>
</organism>
<dbReference type="PROSITE" id="PS50088">
    <property type="entry name" value="ANK_REPEAT"/>
    <property type="match status" value="1"/>
</dbReference>
<sequence>MDEPPLDWPGVLEPSLLPKDAITAGHRLADAAEAGDWPALFDLLDATPALSVNQGRPGGPEWLTPLHQAARHGASAKTIAALLDRGALRCLRDARGFTASDIADDAGHPPALSSQLAPPPSPLSAERIRRLDANLEWAIDGLLRTAQLFEGCSDHDLRTMLRYPPVAVLHEAPGRSVRFVIPGLPGGIRVTLRCGYLEAVSGVRPNDQTQVITHRGVVLTTEGPP</sequence>
<dbReference type="Proteomes" id="UP000093943">
    <property type="component" value="Unassembled WGS sequence"/>
</dbReference>
<comment type="caution">
    <text evidence="2">The sequence shown here is derived from an EMBL/GenBank/DDBJ whole genome shotgun (WGS) entry which is preliminary data.</text>
</comment>
<dbReference type="EMBL" id="LZKG01000142">
    <property type="protein sequence ID" value="OBI25945.1"/>
    <property type="molecule type" value="Genomic_DNA"/>
</dbReference>
<protein>
    <submittedName>
        <fullName evidence="2">Ankyrin</fullName>
    </submittedName>
</protein>
<evidence type="ECO:0000313" key="3">
    <source>
        <dbReference type="Proteomes" id="UP000093943"/>
    </source>
</evidence>
<proteinExistence type="predicted"/>
<dbReference type="PROSITE" id="PS50297">
    <property type="entry name" value="ANK_REP_REGION"/>
    <property type="match status" value="1"/>
</dbReference>